<organism evidence="1 2">
    <name type="scientific">bacterium (Candidatus Gribaldobacteria) CG10_big_fil_rev_8_21_14_0_10_41_12</name>
    <dbReference type="NCBI Taxonomy" id="2014277"/>
    <lineage>
        <taxon>Bacteria</taxon>
        <taxon>Candidatus Gribaldobacteria</taxon>
    </lineage>
</organism>
<reference evidence="2" key="1">
    <citation type="submission" date="2017-09" db="EMBL/GenBank/DDBJ databases">
        <title>Depth-based differentiation of microbial function through sediment-hosted aquifers and enrichment of novel symbionts in the deep terrestrial subsurface.</title>
        <authorList>
            <person name="Probst A.J."/>
            <person name="Ladd B."/>
            <person name="Jarett J.K."/>
            <person name="Geller-Mcgrath D.E."/>
            <person name="Sieber C.M.K."/>
            <person name="Emerson J.B."/>
            <person name="Anantharaman K."/>
            <person name="Thomas B.C."/>
            <person name="Malmstrom R."/>
            <person name="Stieglmeier M."/>
            <person name="Klingl A."/>
            <person name="Woyke T."/>
            <person name="Ryan C.M."/>
            <person name="Banfield J.F."/>
        </authorList>
    </citation>
    <scope>NUCLEOTIDE SEQUENCE [LARGE SCALE GENOMIC DNA]</scope>
</reference>
<name>A0A2H0UYB5_9BACT</name>
<gene>
    <name evidence="1" type="ORF">COU03_00455</name>
</gene>
<protein>
    <submittedName>
        <fullName evidence="1">Uncharacterized protein</fullName>
    </submittedName>
</protein>
<sequence length="78" mass="9159">MKVFKVLRVERVAPTWEKNWVIQAVILAETQEAALEVVSKNLKADSSYSDIRRVDDEFTVKYEEEETRISLFPVSIWQ</sequence>
<proteinExistence type="predicted"/>
<dbReference type="EMBL" id="PFAV01000007">
    <property type="protein sequence ID" value="PIR91787.1"/>
    <property type="molecule type" value="Genomic_DNA"/>
</dbReference>
<dbReference type="AlphaFoldDB" id="A0A2H0UYB5"/>
<accession>A0A2H0UYB5</accession>
<evidence type="ECO:0000313" key="1">
    <source>
        <dbReference type="EMBL" id="PIR91787.1"/>
    </source>
</evidence>
<evidence type="ECO:0000313" key="2">
    <source>
        <dbReference type="Proteomes" id="UP000228906"/>
    </source>
</evidence>
<comment type="caution">
    <text evidence="1">The sequence shown here is derived from an EMBL/GenBank/DDBJ whole genome shotgun (WGS) entry which is preliminary data.</text>
</comment>
<dbReference type="Proteomes" id="UP000228906">
    <property type="component" value="Unassembled WGS sequence"/>
</dbReference>